<feature type="domain" description="SprT-like" evidence="1">
    <location>
        <begin position="15"/>
        <end position="112"/>
    </location>
</feature>
<dbReference type="OrthoDB" id="5298817at2"/>
<evidence type="ECO:0000313" key="2">
    <source>
        <dbReference type="EMBL" id="HBU49859.1"/>
    </source>
</evidence>
<dbReference type="Proteomes" id="UP000264779">
    <property type="component" value="Unassembled WGS sequence"/>
</dbReference>
<comment type="caution">
    <text evidence="2">The sequence shown here is derived from an EMBL/GenBank/DDBJ whole genome shotgun (WGS) entry which is preliminary data.</text>
</comment>
<dbReference type="GO" id="GO:0006950">
    <property type="term" value="P:response to stress"/>
    <property type="evidence" value="ECO:0007669"/>
    <property type="project" value="UniProtKB-ARBA"/>
</dbReference>
<protein>
    <submittedName>
        <fullName evidence="2">SprT domain-containing protein</fullName>
    </submittedName>
</protein>
<accession>A0A358DUB0</accession>
<dbReference type="AlphaFoldDB" id="A0A358DUB0"/>
<gene>
    <name evidence="2" type="ORF">DEB45_01260</name>
</gene>
<organism evidence="2 3">
    <name type="scientific">Alteromonas australica</name>
    <dbReference type="NCBI Taxonomy" id="589873"/>
    <lineage>
        <taxon>Bacteria</taxon>
        <taxon>Pseudomonadati</taxon>
        <taxon>Pseudomonadota</taxon>
        <taxon>Gammaproteobacteria</taxon>
        <taxon>Alteromonadales</taxon>
        <taxon>Alteromonadaceae</taxon>
        <taxon>Alteromonas/Salinimonas group</taxon>
        <taxon>Alteromonas</taxon>
    </lineage>
</organism>
<dbReference type="KEGG" id="aaus:EP12_10640"/>
<proteinExistence type="predicted"/>
<dbReference type="EMBL" id="DONK01000018">
    <property type="protein sequence ID" value="HBU49859.1"/>
    <property type="molecule type" value="Genomic_DNA"/>
</dbReference>
<dbReference type="InterPro" id="IPR006640">
    <property type="entry name" value="SprT-like_domain"/>
</dbReference>
<dbReference type="RefSeq" id="WP_044447527.1">
    <property type="nucleotide sequence ID" value="NZ_CALBIY010000056.1"/>
</dbReference>
<sequence length="266" mass="29676">MSPTDELYAPLVTAYDHFNACLFDNALPPVIFTLQRKKNVMGFFAAKRWGNAQGKLCSEISINPAYFASSRMIEIFQTLVHEMVHAWQFHFGQPSDGHYHNRQWAQKMMDVGLMPSDTGEPGGAIVGRHMSDFIMKQGPFMKAANTLTQDIDFRLNWVDRLALPKLHEPVIVDTPTLAQDALVEHCAHASDVLNANVVSLDDEAASGALPSTNDDFNAMPDTFYLPEVAKRQTRSKHVCPGCDTKIYGKATLNVICGDCELPFERE</sequence>
<name>A0A358DUB0_9ALTE</name>
<reference evidence="2 3" key="1">
    <citation type="journal article" date="2018" name="Nat. Biotechnol.">
        <title>A standardized bacterial taxonomy based on genome phylogeny substantially revises the tree of life.</title>
        <authorList>
            <person name="Parks D.H."/>
            <person name="Chuvochina M."/>
            <person name="Waite D.W."/>
            <person name="Rinke C."/>
            <person name="Skarshewski A."/>
            <person name="Chaumeil P.A."/>
            <person name="Hugenholtz P."/>
        </authorList>
    </citation>
    <scope>NUCLEOTIDE SEQUENCE [LARGE SCALE GENOMIC DNA]</scope>
    <source>
        <strain evidence="2">UBA11621</strain>
    </source>
</reference>
<evidence type="ECO:0000259" key="1">
    <source>
        <dbReference type="Pfam" id="PF10263"/>
    </source>
</evidence>
<dbReference type="Pfam" id="PF10263">
    <property type="entry name" value="SprT-like"/>
    <property type="match status" value="1"/>
</dbReference>
<evidence type="ECO:0000313" key="3">
    <source>
        <dbReference type="Proteomes" id="UP000264779"/>
    </source>
</evidence>